<proteinExistence type="predicted"/>
<dbReference type="AlphaFoldDB" id="A0A0D2Q1A3"/>
<dbReference type="EMBL" id="KN817532">
    <property type="protein sequence ID" value="KJA25310.1"/>
    <property type="molecule type" value="Genomic_DNA"/>
</dbReference>
<evidence type="ECO:0000313" key="1">
    <source>
        <dbReference type="EMBL" id="KJA25310.1"/>
    </source>
</evidence>
<accession>A0A0D2Q1A3</accession>
<dbReference type="Proteomes" id="UP000054270">
    <property type="component" value="Unassembled WGS sequence"/>
</dbReference>
<name>A0A0D2Q1A3_HYPSF</name>
<reference evidence="2" key="1">
    <citation type="submission" date="2014-04" db="EMBL/GenBank/DDBJ databases">
        <title>Evolutionary Origins and Diversification of the Mycorrhizal Mutualists.</title>
        <authorList>
            <consortium name="DOE Joint Genome Institute"/>
            <consortium name="Mycorrhizal Genomics Consortium"/>
            <person name="Kohler A."/>
            <person name="Kuo A."/>
            <person name="Nagy L.G."/>
            <person name="Floudas D."/>
            <person name="Copeland A."/>
            <person name="Barry K.W."/>
            <person name="Cichocki N."/>
            <person name="Veneault-Fourrey C."/>
            <person name="LaButti K."/>
            <person name="Lindquist E.A."/>
            <person name="Lipzen A."/>
            <person name="Lundell T."/>
            <person name="Morin E."/>
            <person name="Murat C."/>
            <person name="Riley R."/>
            <person name="Ohm R."/>
            <person name="Sun H."/>
            <person name="Tunlid A."/>
            <person name="Henrissat B."/>
            <person name="Grigoriev I.V."/>
            <person name="Hibbett D.S."/>
            <person name="Martin F."/>
        </authorList>
    </citation>
    <scope>NUCLEOTIDE SEQUENCE [LARGE SCALE GENOMIC DNA]</scope>
    <source>
        <strain evidence="2">FD-334 SS-4</strain>
    </source>
</reference>
<organism evidence="1 2">
    <name type="scientific">Hypholoma sublateritium (strain FD-334 SS-4)</name>
    <dbReference type="NCBI Taxonomy" id="945553"/>
    <lineage>
        <taxon>Eukaryota</taxon>
        <taxon>Fungi</taxon>
        <taxon>Dikarya</taxon>
        <taxon>Basidiomycota</taxon>
        <taxon>Agaricomycotina</taxon>
        <taxon>Agaricomycetes</taxon>
        <taxon>Agaricomycetidae</taxon>
        <taxon>Agaricales</taxon>
        <taxon>Agaricineae</taxon>
        <taxon>Strophariaceae</taxon>
        <taxon>Hypholoma</taxon>
    </lineage>
</organism>
<evidence type="ECO:0000313" key="2">
    <source>
        <dbReference type="Proteomes" id="UP000054270"/>
    </source>
</evidence>
<keyword evidence="2" id="KW-1185">Reference proteome</keyword>
<protein>
    <submittedName>
        <fullName evidence="1">Uncharacterized protein</fullName>
    </submittedName>
</protein>
<gene>
    <name evidence="1" type="ORF">HYPSUDRAFT_422208</name>
</gene>
<sequence>MKTSDASAASVPPRQVPWSAFLADLDTASSAPYFPVTSVGMSVPQRTLSVAVERRARILAPLDPRAFYIFMFSSLLSSVWSRSRVHVSSQAPKVRSPSRNLFSSICGADFLLSSASGRSVPSSVDFSLPTHLKRAAEDQVETARQFESYDSGFSRWGIRFSFLLTELGPTSQLTIWPAISVDICVSQWIYASLTGSPGVLRDVQQRATTFGESVHRLEEPVHDSLLTDAYSSASMLTAADSRPTHPFCPRRPLFQCFPRKCEDFRRFNMLYARSAFLVHQADFNRTMFFPSSSVHREDKQRTPEYRTTSPRPSRCAVWRTNFRLV</sequence>